<keyword evidence="3" id="KW-0687">Ribonucleoprotein</keyword>
<evidence type="ECO:0000256" key="1">
    <source>
        <dbReference type="ARBA" id="ARBA00006194"/>
    </source>
</evidence>
<dbReference type="GO" id="GO:0003735">
    <property type="term" value="F:structural constituent of ribosome"/>
    <property type="evidence" value="ECO:0007669"/>
    <property type="project" value="InterPro"/>
</dbReference>
<dbReference type="Pfam" id="PF00411">
    <property type="entry name" value="Ribosomal_S11"/>
    <property type="match status" value="1"/>
</dbReference>
<accession>G3IB26</accession>
<name>G3IB26_CRIGR</name>
<sequence length="113" mass="12694">MTFRNGTLQGEGKEEQVISFRPQVAEGENAFGICHIFTSFNDTFVHVTDLSGKETICRMNGEMKVKADRDESSPCWLPRMLSRGAMSWASLPCIPNSELWEETGPRPLDLKLS</sequence>
<evidence type="ECO:0000256" key="2">
    <source>
        <dbReference type="ARBA" id="ARBA00022980"/>
    </source>
</evidence>
<dbReference type="AlphaFoldDB" id="G3IB26"/>
<dbReference type="InParanoid" id="G3IB26"/>
<reference evidence="5" key="1">
    <citation type="journal article" date="2011" name="Nat. Biotechnol.">
        <title>The genomic sequence of the Chinese hamster ovary (CHO)-K1 cell line.</title>
        <authorList>
            <person name="Xu X."/>
            <person name="Nagarajan H."/>
            <person name="Lewis N.E."/>
            <person name="Pan S."/>
            <person name="Cai Z."/>
            <person name="Liu X."/>
            <person name="Chen W."/>
            <person name="Xie M."/>
            <person name="Wang W."/>
            <person name="Hammond S."/>
            <person name="Andersen M.R."/>
            <person name="Neff N."/>
            <person name="Passarelli B."/>
            <person name="Koh W."/>
            <person name="Fan H.C."/>
            <person name="Wang J."/>
            <person name="Gui Y."/>
            <person name="Lee K.H."/>
            <person name="Betenbaugh M.J."/>
            <person name="Quake S.R."/>
            <person name="Famili I."/>
            <person name="Palsson B.O."/>
            <person name="Wang J."/>
        </authorList>
    </citation>
    <scope>NUCLEOTIDE SEQUENCE [LARGE SCALE GENOMIC DNA]</scope>
    <source>
        <strain evidence="5">CHO K1 cell line</strain>
    </source>
</reference>
<proteinExistence type="inferred from homology"/>
<dbReference type="GO" id="GO:1990904">
    <property type="term" value="C:ribonucleoprotein complex"/>
    <property type="evidence" value="ECO:0007669"/>
    <property type="project" value="UniProtKB-KW"/>
</dbReference>
<dbReference type="Proteomes" id="UP000001075">
    <property type="component" value="Unassembled WGS sequence"/>
</dbReference>
<dbReference type="InterPro" id="IPR001971">
    <property type="entry name" value="Ribosomal_uS11"/>
</dbReference>
<dbReference type="SUPFAM" id="SSF53137">
    <property type="entry name" value="Translational machinery components"/>
    <property type="match status" value="1"/>
</dbReference>
<evidence type="ECO:0000313" key="4">
    <source>
        <dbReference type="EMBL" id="EGW04899.1"/>
    </source>
</evidence>
<evidence type="ECO:0000313" key="5">
    <source>
        <dbReference type="Proteomes" id="UP000001075"/>
    </source>
</evidence>
<dbReference type="EMBL" id="JH001787">
    <property type="protein sequence ID" value="EGW04899.1"/>
    <property type="molecule type" value="Genomic_DNA"/>
</dbReference>
<protein>
    <submittedName>
        <fullName evidence="4">40S ribosomal protein S14</fullName>
    </submittedName>
</protein>
<organism evidence="4 5">
    <name type="scientific">Cricetulus griseus</name>
    <name type="common">Chinese hamster</name>
    <name type="synonym">Cricetulus barabensis griseus</name>
    <dbReference type="NCBI Taxonomy" id="10029"/>
    <lineage>
        <taxon>Eukaryota</taxon>
        <taxon>Metazoa</taxon>
        <taxon>Chordata</taxon>
        <taxon>Craniata</taxon>
        <taxon>Vertebrata</taxon>
        <taxon>Euteleostomi</taxon>
        <taxon>Mammalia</taxon>
        <taxon>Eutheria</taxon>
        <taxon>Euarchontoglires</taxon>
        <taxon>Glires</taxon>
        <taxon>Rodentia</taxon>
        <taxon>Myomorpha</taxon>
        <taxon>Muroidea</taxon>
        <taxon>Cricetidae</taxon>
        <taxon>Cricetinae</taxon>
        <taxon>Cricetulus</taxon>
    </lineage>
</organism>
<dbReference type="Gene3D" id="3.30.420.80">
    <property type="entry name" value="Ribosomal protein S11"/>
    <property type="match status" value="1"/>
</dbReference>
<dbReference type="PANTHER" id="PTHR11759">
    <property type="entry name" value="40S RIBOSOMAL PROTEIN S14/30S RIBOSOMAL PROTEIN S11"/>
    <property type="match status" value="1"/>
</dbReference>
<comment type="similarity">
    <text evidence="1">Belongs to the universal ribosomal protein uS11 family.</text>
</comment>
<evidence type="ECO:0000256" key="3">
    <source>
        <dbReference type="ARBA" id="ARBA00023274"/>
    </source>
</evidence>
<dbReference type="GO" id="GO:0006412">
    <property type="term" value="P:translation"/>
    <property type="evidence" value="ECO:0007669"/>
    <property type="project" value="InterPro"/>
</dbReference>
<dbReference type="GO" id="GO:0005840">
    <property type="term" value="C:ribosome"/>
    <property type="evidence" value="ECO:0007669"/>
    <property type="project" value="UniProtKB-KW"/>
</dbReference>
<gene>
    <name evidence="4" type="ORF">I79_020814</name>
</gene>
<keyword evidence="2 4" id="KW-0689">Ribosomal protein</keyword>
<dbReference type="STRING" id="10029.G3IB26"/>
<dbReference type="InterPro" id="IPR036967">
    <property type="entry name" value="Ribosomal_uS11_sf"/>
</dbReference>